<comment type="caution">
    <text evidence="3">The sequence shown here is derived from an EMBL/GenBank/DDBJ whole genome shotgun (WGS) entry which is preliminary data.</text>
</comment>
<organism evidence="3 4">
    <name type="scientific">Tripterygium wilfordii</name>
    <name type="common">Thunder God vine</name>
    <dbReference type="NCBI Taxonomy" id="458696"/>
    <lineage>
        <taxon>Eukaryota</taxon>
        <taxon>Viridiplantae</taxon>
        <taxon>Streptophyta</taxon>
        <taxon>Embryophyta</taxon>
        <taxon>Tracheophyta</taxon>
        <taxon>Spermatophyta</taxon>
        <taxon>Magnoliopsida</taxon>
        <taxon>eudicotyledons</taxon>
        <taxon>Gunneridae</taxon>
        <taxon>Pentapetalae</taxon>
        <taxon>rosids</taxon>
        <taxon>fabids</taxon>
        <taxon>Celastrales</taxon>
        <taxon>Celastraceae</taxon>
        <taxon>Tripterygium</taxon>
    </lineage>
</organism>
<dbReference type="EMBL" id="JAAARO010000009">
    <property type="protein sequence ID" value="KAF5742431.1"/>
    <property type="molecule type" value="Genomic_DNA"/>
</dbReference>
<evidence type="ECO:0000256" key="2">
    <source>
        <dbReference type="SAM" id="Phobius"/>
    </source>
</evidence>
<evidence type="ECO:0000313" key="4">
    <source>
        <dbReference type="Proteomes" id="UP000593562"/>
    </source>
</evidence>
<keyword evidence="4" id="KW-1185">Reference proteome</keyword>
<dbReference type="PANTHER" id="PTHR35482">
    <property type="entry name" value="CYTOCHROME C OXIDASE SUBUNIT"/>
    <property type="match status" value="1"/>
</dbReference>
<feature type="transmembrane region" description="Helical" evidence="2">
    <location>
        <begin position="421"/>
        <end position="440"/>
    </location>
</feature>
<protein>
    <submittedName>
        <fullName evidence="3">Uncharacterized protein</fullName>
    </submittedName>
</protein>
<feature type="compositionally biased region" description="Polar residues" evidence="1">
    <location>
        <begin position="42"/>
        <end position="54"/>
    </location>
</feature>
<keyword evidence="2" id="KW-1133">Transmembrane helix</keyword>
<reference evidence="3 4" key="1">
    <citation type="journal article" date="2020" name="Nat. Commun.">
        <title>Genome of Tripterygium wilfordii and identification of cytochrome P450 involved in triptolide biosynthesis.</title>
        <authorList>
            <person name="Tu L."/>
            <person name="Su P."/>
            <person name="Zhang Z."/>
            <person name="Gao L."/>
            <person name="Wang J."/>
            <person name="Hu T."/>
            <person name="Zhou J."/>
            <person name="Zhang Y."/>
            <person name="Zhao Y."/>
            <person name="Liu Y."/>
            <person name="Song Y."/>
            <person name="Tong Y."/>
            <person name="Lu Y."/>
            <person name="Yang J."/>
            <person name="Xu C."/>
            <person name="Jia M."/>
            <person name="Peters R.J."/>
            <person name="Huang L."/>
            <person name="Gao W."/>
        </authorList>
    </citation>
    <scope>NUCLEOTIDE SEQUENCE [LARGE SCALE GENOMIC DNA]</scope>
    <source>
        <strain evidence="4">cv. XIE 37</strain>
        <tissue evidence="3">Leaf</tissue>
    </source>
</reference>
<dbReference type="PANTHER" id="PTHR35482:SF1">
    <property type="entry name" value="CYTOCHROME C OXIDASE SUBUNIT"/>
    <property type="match status" value="1"/>
</dbReference>
<accession>A0A7J7D7Y9</accession>
<evidence type="ECO:0000313" key="3">
    <source>
        <dbReference type="EMBL" id="KAF5742431.1"/>
    </source>
</evidence>
<name>A0A7J7D7Y9_TRIWF</name>
<gene>
    <name evidence="3" type="ORF">HS088_TW09G00479</name>
</gene>
<proteinExistence type="predicted"/>
<keyword evidence="2" id="KW-0812">Transmembrane</keyword>
<evidence type="ECO:0000256" key="1">
    <source>
        <dbReference type="SAM" id="MobiDB-lite"/>
    </source>
</evidence>
<dbReference type="AlphaFoldDB" id="A0A7J7D7Y9"/>
<dbReference type="InParanoid" id="A0A7J7D7Y9"/>
<dbReference type="Proteomes" id="UP000593562">
    <property type="component" value="Unassembled WGS sequence"/>
</dbReference>
<sequence>MASLQLQNSWLSSLSQKPILFHSTNLTKTHTQKPFSVSLALNPSDAAESSQPVSPNSPKPSPEATRAPVDPIKLAFEKAKEYKKSAQLKPNLQTEQNPVVDSDTVKFAMEKANKYKQNKGVDGGTNSGLKGENGSNLRNGTLEKRVGKEDKLTLSSIDFMGLNFADKKQGRGLPAGLVPLLDPFPDGDLLEVEMIVGDNSGFENATRMKPEPAQDENFDLYKPKVSTWGVFPRPSNISKTFGGGKTIRPGDVLETAEDRAAKDEHTRQLVAAYKKKAGLTIDAKLKSECEEALKEGDSLMDTGNLRDAMIWYKKVMDKLPFQSKLHGLAALHWSICQDSLNRSNEARIMYEKLRSHPNAEVSKKARQFMFSFQAMKMMKVRGSNLSLGNTGYQNYFEAFIEDKNNFPIGAADVEEGTLSQALLYISFLVSPILIVLFIVVNRVSMN</sequence>
<feature type="region of interest" description="Disordered" evidence="1">
    <location>
        <begin position="42"/>
        <end position="69"/>
    </location>
</feature>
<dbReference type="FunCoup" id="A0A7J7D7Y9">
    <property type="interactions" value="950"/>
</dbReference>
<keyword evidence="2" id="KW-0472">Membrane</keyword>
<feature type="region of interest" description="Disordered" evidence="1">
    <location>
        <begin position="117"/>
        <end position="140"/>
    </location>
</feature>